<dbReference type="Pfam" id="PF00216">
    <property type="entry name" value="Bac_DNA_binding"/>
    <property type="match status" value="1"/>
</dbReference>
<dbReference type="Gene3D" id="4.10.520.10">
    <property type="entry name" value="IHF-like DNA-binding proteins"/>
    <property type="match status" value="1"/>
</dbReference>
<evidence type="ECO:0000256" key="1">
    <source>
        <dbReference type="ARBA" id="ARBA00010529"/>
    </source>
</evidence>
<dbReference type="SMART" id="SM00411">
    <property type="entry name" value="BHL"/>
    <property type="match status" value="1"/>
</dbReference>
<dbReference type="GO" id="GO:0030527">
    <property type="term" value="F:structural constituent of chromatin"/>
    <property type="evidence" value="ECO:0007669"/>
    <property type="project" value="InterPro"/>
</dbReference>
<evidence type="ECO:0000313" key="5">
    <source>
        <dbReference type="Proteomes" id="UP000886752"/>
    </source>
</evidence>
<dbReference type="InterPro" id="IPR000119">
    <property type="entry name" value="Hist_DNA-bd"/>
</dbReference>
<evidence type="ECO:0000256" key="3">
    <source>
        <dbReference type="RuleBase" id="RU003939"/>
    </source>
</evidence>
<organism evidence="4 5">
    <name type="scientific">Candidatus Desulfovibrio intestinipullorum</name>
    <dbReference type="NCBI Taxonomy" id="2838536"/>
    <lineage>
        <taxon>Bacteria</taxon>
        <taxon>Pseudomonadati</taxon>
        <taxon>Thermodesulfobacteriota</taxon>
        <taxon>Desulfovibrionia</taxon>
        <taxon>Desulfovibrionales</taxon>
        <taxon>Desulfovibrionaceae</taxon>
        <taxon>Desulfovibrio</taxon>
    </lineage>
</organism>
<evidence type="ECO:0000313" key="4">
    <source>
        <dbReference type="EMBL" id="HIW00935.1"/>
    </source>
</evidence>
<dbReference type="PANTHER" id="PTHR33175">
    <property type="entry name" value="DNA-BINDING PROTEIN HU"/>
    <property type="match status" value="1"/>
</dbReference>
<dbReference type="InterPro" id="IPR010992">
    <property type="entry name" value="IHF-like_DNA-bd_dom_sf"/>
</dbReference>
<dbReference type="PRINTS" id="PR01727">
    <property type="entry name" value="DNABINDINGHU"/>
</dbReference>
<comment type="similarity">
    <text evidence="1 3">Belongs to the bacterial histone-like protein family.</text>
</comment>
<accession>A0A9D1TPQ8</accession>
<gene>
    <name evidence="4" type="ORF">H9894_07075</name>
</gene>
<comment type="caution">
    <text evidence="4">The sequence shown here is derived from an EMBL/GenBank/DDBJ whole genome shotgun (WGS) entry which is preliminary data.</text>
</comment>
<dbReference type="Proteomes" id="UP000886752">
    <property type="component" value="Unassembled WGS sequence"/>
</dbReference>
<dbReference type="PROSITE" id="PS00045">
    <property type="entry name" value="HISTONE_LIKE"/>
    <property type="match status" value="1"/>
</dbReference>
<dbReference type="InterPro" id="IPR020816">
    <property type="entry name" value="Histone-like_DNA-bd_CS"/>
</dbReference>
<evidence type="ECO:0000256" key="2">
    <source>
        <dbReference type="ARBA" id="ARBA00023125"/>
    </source>
</evidence>
<proteinExistence type="inferred from homology"/>
<dbReference type="AlphaFoldDB" id="A0A9D1TPQ8"/>
<dbReference type="SUPFAM" id="SSF47729">
    <property type="entry name" value="IHF-like DNA-binding proteins"/>
    <property type="match status" value="1"/>
</dbReference>
<reference evidence="4" key="2">
    <citation type="submission" date="2021-04" db="EMBL/GenBank/DDBJ databases">
        <authorList>
            <person name="Gilroy R."/>
        </authorList>
    </citation>
    <scope>NUCLEOTIDE SEQUENCE</scope>
    <source>
        <strain evidence="4">ChiHecec2B26-446</strain>
    </source>
</reference>
<name>A0A9D1TPQ8_9BACT</name>
<dbReference type="GO" id="GO:0005829">
    <property type="term" value="C:cytosol"/>
    <property type="evidence" value="ECO:0007669"/>
    <property type="project" value="TreeGrafter"/>
</dbReference>
<reference evidence="4" key="1">
    <citation type="journal article" date="2021" name="PeerJ">
        <title>Extensive microbial diversity within the chicken gut microbiome revealed by metagenomics and culture.</title>
        <authorList>
            <person name="Gilroy R."/>
            <person name="Ravi A."/>
            <person name="Getino M."/>
            <person name="Pursley I."/>
            <person name="Horton D.L."/>
            <person name="Alikhan N.F."/>
            <person name="Baker D."/>
            <person name="Gharbi K."/>
            <person name="Hall N."/>
            <person name="Watson M."/>
            <person name="Adriaenssens E.M."/>
            <person name="Foster-Nyarko E."/>
            <person name="Jarju S."/>
            <person name="Secka A."/>
            <person name="Antonio M."/>
            <person name="Oren A."/>
            <person name="Chaudhuri R.R."/>
            <person name="La Ragione R."/>
            <person name="Hildebrand F."/>
            <person name="Pallen M.J."/>
        </authorList>
    </citation>
    <scope>NUCLEOTIDE SEQUENCE</scope>
    <source>
        <strain evidence="4">ChiHecec2B26-446</strain>
    </source>
</reference>
<protein>
    <submittedName>
        <fullName evidence="4">HU family DNA-binding protein</fullName>
    </submittedName>
</protein>
<sequence length="119" mass="13449">MTKKLRRKPVTVKTGHTLVKADIVDNVREATGLTVDEAKKGVEGLITLLKRGLVEDRSVLISSFGKFEARLKKPRPGRNPKTGEKMILSERMVATFKLSRKLRAQLNEEWQEDGVEEGY</sequence>
<dbReference type="GO" id="GO:0003677">
    <property type="term" value="F:DNA binding"/>
    <property type="evidence" value="ECO:0007669"/>
    <property type="project" value="UniProtKB-KW"/>
</dbReference>
<dbReference type="EMBL" id="DXHV01000065">
    <property type="protein sequence ID" value="HIW00935.1"/>
    <property type="molecule type" value="Genomic_DNA"/>
</dbReference>
<keyword evidence="2 4" id="KW-0238">DNA-binding</keyword>
<dbReference type="PANTHER" id="PTHR33175:SF2">
    <property type="entry name" value="INTEGRATION HOST FACTOR SUBUNIT ALPHA"/>
    <property type="match status" value="1"/>
</dbReference>